<name>A0A1H1Q2E0_9ACTN</name>
<dbReference type="NCBIfam" id="NF041390">
    <property type="entry name" value="TadE_Rv3655c"/>
    <property type="match status" value="1"/>
</dbReference>
<accession>A0A1H1Q2E0</accession>
<feature type="transmembrane region" description="Helical" evidence="2">
    <location>
        <begin position="20"/>
        <end position="41"/>
    </location>
</feature>
<reference evidence="3 4" key="1">
    <citation type="submission" date="2016-10" db="EMBL/GenBank/DDBJ databases">
        <authorList>
            <person name="de Groot N.N."/>
        </authorList>
    </citation>
    <scope>NUCLEOTIDE SEQUENCE [LARGE SCALE GENOMIC DNA]</scope>
    <source>
        <strain evidence="3 4">DSM 22024</strain>
    </source>
</reference>
<protein>
    <recommendedName>
        <fullName evidence="5">TadE-like protein</fullName>
    </recommendedName>
</protein>
<dbReference type="STRING" id="117157.SAMN04489717_1853"/>
<dbReference type="InterPro" id="IPR049790">
    <property type="entry name" value="Rv3655c/TadE"/>
</dbReference>
<proteinExistence type="predicted"/>
<evidence type="ECO:0000256" key="1">
    <source>
        <dbReference type="SAM" id="MobiDB-lite"/>
    </source>
</evidence>
<keyword evidence="2" id="KW-0472">Membrane</keyword>
<sequence>MKVEPGRRGEAGMVTAETAVTLTALVAVTLGMTWVVAVVGIQARCVDAARDTARAVARGESVDAGEEEGRRSAPEGARITVRRGGGVASVDVVADARPSWPVLSRLPAVTVGGHAVVALEPGVS</sequence>
<gene>
    <name evidence="3" type="ORF">SAMN04489717_1853</name>
</gene>
<feature type="region of interest" description="Disordered" evidence="1">
    <location>
        <begin position="56"/>
        <end position="78"/>
    </location>
</feature>
<dbReference type="AlphaFoldDB" id="A0A1H1Q2E0"/>
<dbReference type="Proteomes" id="UP000198983">
    <property type="component" value="Chromosome I"/>
</dbReference>
<keyword evidence="2" id="KW-1133">Transmembrane helix</keyword>
<evidence type="ECO:0000313" key="3">
    <source>
        <dbReference type="EMBL" id="SDS17566.1"/>
    </source>
</evidence>
<keyword evidence="2" id="KW-0812">Transmembrane</keyword>
<keyword evidence="4" id="KW-1185">Reference proteome</keyword>
<evidence type="ECO:0000313" key="4">
    <source>
        <dbReference type="Proteomes" id="UP000198983"/>
    </source>
</evidence>
<organism evidence="3 4">
    <name type="scientific">Actinopolymorpha singaporensis</name>
    <dbReference type="NCBI Taxonomy" id="117157"/>
    <lineage>
        <taxon>Bacteria</taxon>
        <taxon>Bacillati</taxon>
        <taxon>Actinomycetota</taxon>
        <taxon>Actinomycetes</taxon>
        <taxon>Propionibacteriales</taxon>
        <taxon>Actinopolymorphaceae</taxon>
        <taxon>Actinopolymorpha</taxon>
    </lineage>
</organism>
<dbReference type="EMBL" id="LT629732">
    <property type="protein sequence ID" value="SDS17566.1"/>
    <property type="molecule type" value="Genomic_DNA"/>
</dbReference>
<evidence type="ECO:0000256" key="2">
    <source>
        <dbReference type="SAM" id="Phobius"/>
    </source>
</evidence>
<evidence type="ECO:0008006" key="5">
    <source>
        <dbReference type="Google" id="ProtNLM"/>
    </source>
</evidence>